<dbReference type="EMBL" id="JAPDMQ010000155">
    <property type="protein sequence ID" value="KAK0532651.1"/>
    <property type="molecule type" value="Genomic_DNA"/>
</dbReference>
<feature type="region of interest" description="Disordered" evidence="1">
    <location>
        <begin position="353"/>
        <end position="372"/>
    </location>
</feature>
<dbReference type="Proteomes" id="UP001176521">
    <property type="component" value="Unassembled WGS sequence"/>
</dbReference>
<feature type="chain" id="PRO_5042961721" evidence="2">
    <location>
        <begin position="28"/>
        <end position="411"/>
    </location>
</feature>
<evidence type="ECO:0000313" key="4">
    <source>
        <dbReference type="Proteomes" id="UP001176521"/>
    </source>
</evidence>
<keyword evidence="4" id="KW-1185">Reference proteome</keyword>
<feature type="region of interest" description="Disordered" evidence="1">
    <location>
        <begin position="296"/>
        <end position="333"/>
    </location>
</feature>
<proteinExistence type="predicted"/>
<evidence type="ECO:0000313" key="3">
    <source>
        <dbReference type="EMBL" id="KAK0532651.1"/>
    </source>
</evidence>
<sequence>MLSFVKKHTGKLAILVLASQLVSSAIATPFDAEEETVALWVRAQGGKYIGSNCTSSSECYSTNCVYSDATGLKQCQRQPTGGPCFEKNNCVSRNCQLNTGKCDKLSGLYGPCKTPLNCDARTQALTCAAGSCKLKNKAACASDAQCISGSCKKGVCQQVAQGPNTPCSANRDCRSGKCQASSVCVAENGSSFNCGFGYSYCTRYPLGHTCANDGECGRGFCRNGICTPGKNGDACFSSDQCAGRLTCGKDKKCYNPAMTSSSTTSTSSSSSSSPSATASSSVAATATTTASFSTAASADSTSSGTTTAAPTSTVTTEATSSAAPTSTSAESTVTATETATATATATATETITATSTATATETATATTTATATETETATITTTVTITSAPSATETSTVTATATTTTVTVCSP</sequence>
<reference evidence="3" key="1">
    <citation type="journal article" date="2023" name="PhytoFront">
        <title>Draft Genome Resources of Seven Strains of Tilletia horrida, Causal Agent of Kernel Smut of Rice.</title>
        <authorList>
            <person name="Khanal S."/>
            <person name="Antony Babu S."/>
            <person name="Zhou X.G."/>
        </authorList>
    </citation>
    <scope>NUCLEOTIDE SEQUENCE</scope>
    <source>
        <strain evidence="3">TX3</strain>
    </source>
</reference>
<name>A0AAN6GBT6_9BASI</name>
<dbReference type="AlphaFoldDB" id="A0AAN6GBT6"/>
<organism evidence="3 4">
    <name type="scientific">Tilletia horrida</name>
    <dbReference type="NCBI Taxonomy" id="155126"/>
    <lineage>
        <taxon>Eukaryota</taxon>
        <taxon>Fungi</taxon>
        <taxon>Dikarya</taxon>
        <taxon>Basidiomycota</taxon>
        <taxon>Ustilaginomycotina</taxon>
        <taxon>Exobasidiomycetes</taxon>
        <taxon>Tilletiales</taxon>
        <taxon>Tilletiaceae</taxon>
        <taxon>Tilletia</taxon>
    </lineage>
</organism>
<protein>
    <submittedName>
        <fullName evidence="3">Uncharacterized protein</fullName>
    </submittedName>
</protein>
<keyword evidence="2" id="KW-0732">Signal</keyword>
<feature type="signal peptide" evidence="2">
    <location>
        <begin position="1"/>
        <end position="27"/>
    </location>
</feature>
<comment type="caution">
    <text evidence="3">The sequence shown here is derived from an EMBL/GenBank/DDBJ whole genome shotgun (WGS) entry which is preliminary data.</text>
</comment>
<evidence type="ECO:0000256" key="1">
    <source>
        <dbReference type="SAM" id="MobiDB-lite"/>
    </source>
</evidence>
<accession>A0AAN6GBT6</accession>
<gene>
    <name evidence="3" type="ORF">OC842_003228</name>
</gene>
<evidence type="ECO:0000256" key="2">
    <source>
        <dbReference type="SAM" id="SignalP"/>
    </source>
</evidence>